<sequence>MATKLYIVEVRDSDGNLVLSPQSPPPFATASERQLQEYHDEVTGDYMAEFRDVLGWYRTQGWHVRRRPW</sequence>
<proteinExistence type="predicted"/>
<keyword evidence="2" id="KW-1185">Reference proteome</keyword>
<evidence type="ECO:0000313" key="2">
    <source>
        <dbReference type="Proteomes" id="UP000224832"/>
    </source>
</evidence>
<dbReference type="Proteomes" id="UP000224832">
    <property type="component" value="Segment"/>
</dbReference>
<dbReference type="EMBL" id="KU245542">
    <property type="protein sequence ID" value="ALT58071.1"/>
    <property type="molecule type" value="Genomic_DNA"/>
</dbReference>
<gene>
    <name evidence="1" type="ORF">SM1_079</name>
</gene>
<accession>A0A0U3E008</accession>
<reference evidence="1 2" key="1">
    <citation type="submission" date="2015-12" db="EMBL/GenBank/DDBJ databases">
        <title>In silico genomic study of Pseudomonas phage SM1.</title>
        <authorList>
            <person name="Zawawi N.A.M."/>
            <person name="Mat-Arip Y."/>
            <person name="Wan-Jauhari W.K."/>
            <person name="Fauzi A.A."/>
            <person name="Yee F.J."/>
        </authorList>
    </citation>
    <scope>NUCLEOTIDE SEQUENCE [LARGE SCALE GENOMIC DNA]</scope>
</reference>
<organism evidence="1 2">
    <name type="scientific">Pseudomonas phage SM1</name>
    <dbReference type="NCBI Taxonomy" id="1772332"/>
    <lineage>
        <taxon>Viruses</taxon>
        <taxon>Duplodnaviria</taxon>
        <taxon>Heunggongvirae</taxon>
        <taxon>Uroviricota</taxon>
        <taxon>Caudoviricetes</taxon>
        <taxon>Samunavirus</taxon>
        <taxon>Samunavirus SM1</taxon>
    </lineage>
</organism>
<protein>
    <submittedName>
        <fullName evidence="1">Uncharacterized protein</fullName>
    </submittedName>
</protein>
<evidence type="ECO:0000313" key="1">
    <source>
        <dbReference type="EMBL" id="ALT58071.1"/>
    </source>
</evidence>
<name>A0A0U3E008_9CAUD</name>